<name>A0AAV7RXU0_PLEWA</name>
<dbReference type="EMBL" id="JANPWB010000009">
    <property type="protein sequence ID" value="KAJ1156532.1"/>
    <property type="molecule type" value="Genomic_DNA"/>
</dbReference>
<protein>
    <submittedName>
        <fullName evidence="2">Uncharacterized protein</fullName>
    </submittedName>
</protein>
<keyword evidence="3" id="KW-1185">Reference proteome</keyword>
<dbReference type="AlphaFoldDB" id="A0AAV7RXU0"/>
<proteinExistence type="predicted"/>
<evidence type="ECO:0000313" key="3">
    <source>
        <dbReference type="Proteomes" id="UP001066276"/>
    </source>
</evidence>
<feature type="region of interest" description="Disordered" evidence="1">
    <location>
        <begin position="42"/>
        <end position="78"/>
    </location>
</feature>
<gene>
    <name evidence="2" type="ORF">NDU88_009251</name>
</gene>
<evidence type="ECO:0000256" key="1">
    <source>
        <dbReference type="SAM" id="MobiDB-lite"/>
    </source>
</evidence>
<organism evidence="2 3">
    <name type="scientific">Pleurodeles waltl</name>
    <name type="common">Iberian ribbed newt</name>
    <dbReference type="NCBI Taxonomy" id="8319"/>
    <lineage>
        <taxon>Eukaryota</taxon>
        <taxon>Metazoa</taxon>
        <taxon>Chordata</taxon>
        <taxon>Craniata</taxon>
        <taxon>Vertebrata</taxon>
        <taxon>Euteleostomi</taxon>
        <taxon>Amphibia</taxon>
        <taxon>Batrachia</taxon>
        <taxon>Caudata</taxon>
        <taxon>Salamandroidea</taxon>
        <taxon>Salamandridae</taxon>
        <taxon>Pleurodelinae</taxon>
        <taxon>Pleurodeles</taxon>
    </lineage>
</organism>
<accession>A0AAV7RXU0</accession>
<sequence length="124" mass="13606">MESNVLRLGKILASPRFREATHSVLLSCPLKLKDLKDLTSDRVPRSMQSGGVPEVKATLGLPRGGATPPVKTVSRSFSTGKQLTLRSGSQLDSETVRKWEQAGFRKILHFFAGDSWEMLPSIAL</sequence>
<dbReference type="Proteomes" id="UP001066276">
    <property type="component" value="Chromosome 5"/>
</dbReference>
<evidence type="ECO:0000313" key="2">
    <source>
        <dbReference type="EMBL" id="KAJ1156532.1"/>
    </source>
</evidence>
<reference evidence="2" key="1">
    <citation type="journal article" date="2022" name="bioRxiv">
        <title>Sequencing and chromosome-scale assembly of the giantPleurodeles waltlgenome.</title>
        <authorList>
            <person name="Brown T."/>
            <person name="Elewa A."/>
            <person name="Iarovenko S."/>
            <person name="Subramanian E."/>
            <person name="Araus A.J."/>
            <person name="Petzold A."/>
            <person name="Susuki M."/>
            <person name="Suzuki K.-i.T."/>
            <person name="Hayashi T."/>
            <person name="Toyoda A."/>
            <person name="Oliveira C."/>
            <person name="Osipova E."/>
            <person name="Leigh N.D."/>
            <person name="Simon A."/>
            <person name="Yun M.H."/>
        </authorList>
    </citation>
    <scope>NUCLEOTIDE SEQUENCE</scope>
    <source>
        <strain evidence="2">20211129_DDA</strain>
        <tissue evidence="2">Liver</tissue>
    </source>
</reference>
<comment type="caution">
    <text evidence="2">The sequence shown here is derived from an EMBL/GenBank/DDBJ whole genome shotgun (WGS) entry which is preliminary data.</text>
</comment>